<dbReference type="Gene3D" id="1.10.10.1340">
    <property type="entry name" value="Mediator of RNA polymerase II, submodule Med31 (Soh1)"/>
    <property type="match status" value="1"/>
</dbReference>
<evidence type="ECO:0000256" key="7">
    <source>
        <dbReference type="ARBA" id="ARBA00023163"/>
    </source>
</evidence>
<evidence type="ECO:0000256" key="2">
    <source>
        <dbReference type="ARBA" id="ARBA00006378"/>
    </source>
</evidence>
<keyword evidence="7 10" id="KW-0804">Transcription</keyword>
<dbReference type="OrthoDB" id="10257739at2759"/>
<keyword evidence="6 10" id="KW-0010">Activator</keyword>
<evidence type="ECO:0000256" key="9">
    <source>
        <dbReference type="ARBA" id="ARBA00025687"/>
    </source>
</evidence>
<dbReference type="PANTHER" id="PTHR13186">
    <property type="entry name" value="MEDIATOR OF RNA POLYMERASE II TRANSCRIPTION SUBUNIT 31"/>
    <property type="match status" value="1"/>
</dbReference>
<evidence type="ECO:0000256" key="3">
    <source>
        <dbReference type="ARBA" id="ARBA00011837"/>
    </source>
</evidence>
<keyword evidence="12" id="KW-1185">Reference proteome</keyword>
<comment type="subcellular location">
    <subcellularLocation>
        <location evidence="1 10">Nucleus</location>
    </subcellularLocation>
</comment>
<evidence type="ECO:0000256" key="1">
    <source>
        <dbReference type="ARBA" id="ARBA00004123"/>
    </source>
</evidence>
<gene>
    <name evidence="11" type="ORF">jhhlp_001382</name>
</gene>
<evidence type="ECO:0000256" key="10">
    <source>
        <dbReference type="RuleBase" id="RU364129"/>
    </source>
</evidence>
<dbReference type="FunFam" id="1.10.10.1340:FF:000002">
    <property type="entry name" value="Mediator of RNA polymerase II transcription subunit 31"/>
    <property type="match status" value="1"/>
</dbReference>
<keyword evidence="5 10" id="KW-0805">Transcription regulation</keyword>
<dbReference type="VEuPathDB" id="FungiDB:jhhlp_001382"/>
<comment type="subunit">
    <text evidence="3 10">Component of the Mediator complex.</text>
</comment>
<organism evidence="11 12">
    <name type="scientific">Lomentospora prolificans</name>
    <dbReference type="NCBI Taxonomy" id="41688"/>
    <lineage>
        <taxon>Eukaryota</taxon>
        <taxon>Fungi</taxon>
        <taxon>Dikarya</taxon>
        <taxon>Ascomycota</taxon>
        <taxon>Pezizomycotina</taxon>
        <taxon>Sordariomycetes</taxon>
        <taxon>Hypocreomycetidae</taxon>
        <taxon>Microascales</taxon>
        <taxon>Microascaceae</taxon>
        <taxon>Lomentospora</taxon>
    </lineage>
</organism>
<comment type="caution">
    <text evidence="11">The sequence shown here is derived from an EMBL/GenBank/DDBJ whole genome shotgun (WGS) entry which is preliminary data.</text>
</comment>
<dbReference type="GO" id="GO:0006355">
    <property type="term" value="P:regulation of DNA-templated transcription"/>
    <property type="evidence" value="ECO:0007669"/>
    <property type="project" value="InterPro"/>
</dbReference>
<proteinExistence type="inferred from homology"/>
<protein>
    <recommendedName>
        <fullName evidence="4 10">Mediator of RNA polymerase II transcription subunit 31</fullName>
    </recommendedName>
</protein>
<comment type="similarity">
    <text evidence="2 10">Belongs to the Mediator complex subunit 31 family.</text>
</comment>
<sequence>MSEDGLAMMPPTVPGSAMDVDVGEEPKYGGYSRFEIELEFVQCLANPYYLNHLAAQKYLSRPEFVAYLDYLLYWSRPPYVKYLTYPGPTLRHLELLQQERFRRDILSPDLVQRLLEDGMKAAVFWHAQG</sequence>
<dbReference type="AlphaFoldDB" id="A0A2N3NHZ6"/>
<evidence type="ECO:0000256" key="6">
    <source>
        <dbReference type="ARBA" id="ARBA00023159"/>
    </source>
</evidence>
<evidence type="ECO:0000313" key="12">
    <source>
        <dbReference type="Proteomes" id="UP000233524"/>
    </source>
</evidence>
<dbReference type="Pfam" id="PF05669">
    <property type="entry name" value="Med31"/>
    <property type="match status" value="1"/>
</dbReference>
<dbReference type="InParanoid" id="A0A2N3NHZ6"/>
<evidence type="ECO:0000313" key="11">
    <source>
        <dbReference type="EMBL" id="PKS12086.1"/>
    </source>
</evidence>
<dbReference type="InterPro" id="IPR008831">
    <property type="entry name" value="Mediator_Med31"/>
</dbReference>
<evidence type="ECO:0000256" key="4">
    <source>
        <dbReference type="ARBA" id="ARBA00019660"/>
    </source>
</evidence>
<dbReference type="GO" id="GO:0016592">
    <property type="term" value="C:mediator complex"/>
    <property type="evidence" value="ECO:0007669"/>
    <property type="project" value="InterPro"/>
</dbReference>
<accession>A0A2N3NHZ6</accession>
<keyword evidence="8 10" id="KW-0539">Nucleus</keyword>
<name>A0A2N3NHZ6_9PEZI</name>
<reference evidence="11 12" key="1">
    <citation type="journal article" date="2017" name="G3 (Bethesda)">
        <title>First Draft Genome Sequence of the Pathogenic Fungus Lomentospora prolificans (Formerly Scedosporium prolificans).</title>
        <authorList>
            <person name="Luo R."/>
            <person name="Zimin A."/>
            <person name="Workman R."/>
            <person name="Fan Y."/>
            <person name="Pertea G."/>
            <person name="Grossman N."/>
            <person name="Wear M.P."/>
            <person name="Jia B."/>
            <person name="Miller H."/>
            <person name="Casadevall A."/>
            <person name="Timp W."/>
            <person name="Zhang S.X."/>
            <person name="Salzberg S.L."/>
        </authorList>
    </citation>
    <scope>NUCLEOTIDE SEQUENCE [LARGE SCALE GENOMIC DNA]</scope>
    <source>
        <strain evidence="11 12">JHH-5317</strain>
    </source>
</reference>
<dbReference type="STRING" id="41688.A0A2N3NHZ6"/>
<evidence type="ECO:0000256" key="8">
    <source>
        <dbReference type="ARBA" id="ARBA00023242"/>
    </source>
</evidence>
<comment type="function">
    <text evidence="9 10">Component of the Mediator complex, a coactivator involved in the regulated transcription of nearly all RNA polymerase II-dependent genes. Mediator functions as a bridge to convey information from gene-specific regulatory proteins to the basal RNA polymerase II transcription machinery. Mediator is recruited to promoters by direct interactions with regulatory proteins and serves as a scaffold for the assembly of a functional preinitiation complex with RNA polymerase II and the general transcription factors.</text>
</comment>
<dbReference type="EMBL" id="NLAX01000004">
    <property type="protein sequence ID" value="PKS12086.1"/>
    <property type="molecule type" value="Genomic_DNA"/>
</dbReference>
<evidence type="ECO:0000256" key="5">
    <source>
        <dbReference type="ARBA" id="ARBA00023015"/>
    </source>
</evidence>
<dbReference type="InterPro" id="IPR038089">
    <property type="entry name" value="Med31_sf"/>
</dbReference>
<dbReference type="GO" id="GO:0003712">
    <property type="term" value="F:transcription coregulator activity"/>
    <property type="evidence" value="ECO:0007669"/>
    <property type="project" value="InterPro"/>
</dbReference>
<dbReference type="Proteomes" id="UP000233524">
    <property type="component" value="Unassembled WGS sequence"/>
</dbReference>